<dbReference type="Proteomes" id="UP000030664">
    <property type="component" value="Unassembled WGS sequence"/>
</dbReference>
<comment type="caution">
    <text evidence="1">The sequence shown here is derived from an EMBL/GenBank/DDBJ whole genome shotgun (WGS) entry which is preliminary data.</text>
</comment>
<dbReference type="eggNOG" id="ENOG502ZABR">
    <property type="taxonomic scope" value="Bacteria"/>
</dbReference>
<evidence type="ECO:0000313" key="2">
    <source>
        <dbReference type="Proteomes" id="UP000030664"/>
    </source>
</evidence>
<evidence type="ECO:0000313" key="1">
    <source>
        <dbReference type="EMBL" id="KHE73754.1"/>
    </source>
</evidence>
<dbReference type="RefSeq" id="WP_035965096.1">
    <property type="nucleotide sequence ID" value="NZ_JROM01000047.1"/>
</dbReference>
<organism evidence="1 2">
    <name type="scientific">Kocuria marina</name>
    <dbReference type="NCBI Taxonomy" id="223184"/>
    <lineage>
        <taxon>Bacteria</taxon>
        <taxon>Bacillati</taxon>
        <taxon>Actinomycetota</taxon>
        <taxon>Actinomycetes</taxon>
        <taxon>Micrococcales</taxon>
        <taxon>Micrococcaceae</taxon>
        <taxon>Kocuria</taxon>
    </lineage>
</organism>
<accession>A0A0B0DER2</accession>
<dbReference type="AlphaFoldDB" id="A0A0B0DER2"/>
<reference evidence="1 2" key="1">
    <citation type="submission" date="2014-09" db="EMBL/GenBank/DDBJ databases">
        <title>High-quality draft genome sequence of Kocuria marina SO9-6, an actinobacterium isolated from a copper mine.</title>
        <authorList>
            <person name="Castro D.B."/>
            <person name="Pereira L.B."/>
            <person name="Silva M.V."/>
            <person name="Silva B.P."/>
            <person name="Zanardi B.R."/>
            <person name="Carlos C."/>
            <person name="Belgini D.R."/>
            <person name="Limache E.G."/>
            <person name="Lacerda G.V."/>
            <person name="Nery M.B."/>
            <person name="Gomes M.B."/>
            <person name="Souza S."/>
            <person name="Silva T.M."/>
            <person name="Rodrigues V.D."/>
            <person name="Paulino L.C."/>
            <person name="Vicentini R."/>
            <person name="Ferraz L.F."/>
            <person name="Ottoboni L.M."/>
        </authorList>
    </citation>
    <scope>NUCLEOTIDE SEQUENCE [LARGE SCALE GENOMIC DNA]</scope>
    <source>
        <strain evidence="1 2">SO9-6</strain>
    </source>
</reference>
<name>A0A0B0DER2_9MICC</name>
<protein>
    <recommendedName>
        <fullName evidence="3">DUF4238 domain-containing protein</fullName>
    </recommendedName>
</protein>
<gene>
    <name evidence="1" type="ORF">AS25_10965</name>
</gene>
<dbReference type="STRING" id="223184.AS25_10965"/>
<proteinExistence type="predicted"/>
<sequence length="308" mass="34868">MRVSELYQFSDPENLPFVDVNVLKDSPLYVDPRAIRLDSTAATHVVQAKASMTTYFDTVRDCILRGDELSRARSLKLLQDFSEPWQTRLGLAAKGFRGHGGAEKVGEWIWHTLDTNAEAFRRIAVLTQLEDIPLFVPGVAADITSDLTTRIVFGPLADFTAQILETFPQFTAGTHKLSTVTTRIWDPVTCSWRDADVQLPVANGKELLLVPRHWVRPMLLMHARRFYETSVLSYVQDTETVYTDKGRPLKPSKDVLKERPDVNGTRPFILDTTLNASDEGINLGHRFKKFVDGRFEPVTDDVLHRRTA</sequence>
<evidence type="ECO:0008006" key="3">
    <source>
        <dbReference type="Google" id="ProtNLM"/>
    </source>
</evidence>
<dbReference type="EMBL" id="JROM01000047">
    <property type="protein sequence ID" value="KHE73754.1"/>
    <property type="molecule type" value="Genomic_DNA"/>
</dbReference>